<proteinExistence type="predicted"/>
<feature type="region of interest" description="Disordered" evidence="2">
    <location>
        <begin position="360"/>
        <end position="380"/>
    </location>
</feature>
<dbReference type="Gene3D" id="3.30.750.140">
    <property type="match status" value="1"/>
</dbReference>
<dbReference type="EMBL" id="BJOD01000005">
    <property type="protein sequence ID" value="GED24577.1"/>
    <property type="molecule type" value="Genomic_DNA"/>
</dbReference>
<keyword evidence="1" id="KW-0175">Coiled coil</keyword>
<dbReference type="InterPro" id="IPR021136">
    <property type="entry name" value="Flagellar_hook_control-like_C"/>
</dbReference>
<dbReference type="GeneID" id="82811245"/>
<evidence type="ECO:0000313" key="4">
    <source>
        <dbReference type="EMBL" id="GED24577.1"/>
    </source>
</evidence>
<comment type="caution">
    <text evidence="5">The sequence shown here is derived from an EMBL/GenBank/DDBJ whole genome shotgun (WGS) entry which is preliminary data.</text>
</comment>
<reference evidence="5 6" key="1">
    <citation type="submission" date="2018-10" db="EMBL/GenBank/DDBJ databases">
        <title>Phylogenomics of Brevibacillus.</title>
        <authorList>
            <person name="Dunlap C."/>
        </authorList>
    </citation>
    <scope>NUCLEOTIDE SEQUENCE [LARGE SCALE GENOMIC DNA]</scope>
    <source>
        <strain evidence="5 6">NRRL NRS 1219</strain>
    </source>
</reference>
<dbReference type="CDD" id="cd17470">
    <property type="entry name" value="T3SS_Flik_C"/>
    <property type="match status" value="1"/>
</dbReference>
<dbReference type="Proteomes" id="UP000317180">
    <property type="component" value="Unassembled WGS sequence"/>
</dbReference>
<organism evidence="5 6">
    <name type="scientific">Brevibacillus agri</name>
    <dbReference type="NCBI Taxonomy" id="51101"/>
    <lineage>
        <taxon>Bacteria</taxon>
        <taxon>Bacillati</taxon>
        <taxon>Bacillota</taxon>
        <taxon>Bacilli</taxon>
        <taxon>Bacillales</taxon>
        <taxon>Paenibacillaceae</taxon>
        <taxon>Brevibacillus</taxon>
    </lineage>
</organism>
<dbReference type="RefSeq" id="WP_026557322.1">
    <property type="nucleotide sequence ID" value="NZ_BJOD01000005.1"/>
</dbReference>
<evidence type="ECO:0000313" key="5">
    <source>
        <dbReference type="EMBL" id="RNB60427.1"/>
    </source>
</evidence>
<evidence type="ECO:0000256" key="1">
    <source>
        <dbReference type="SAM" id="Coils"/>
    </source>
</evidence>
<dbReference type="EMBL" id="RHHN01000009">
    <property type="protein sequence ID" value="RNB60427.1"/>
    <property type="molecule type" value="Genomic_DNA"/>
</dbReference>
<accession>A0A3M8BBK7</accession>
<dbReference type="OrthoDB" id="2380967at2"/>
<gene>
    <name evidence="4" type="ORF">BAG01nite_06790</name>
    <name evidence="5" type="ORF">EB820_02570</name>
</gene>
<feature type="domain" description="Flagellar hook-length control protein-like C-terminal" evidence="3">
    <location>
        <begin position="276"/>
        <end position="353"/>
    </location>
</feature>
<evidence type="ECO:0000259" key="3">
    <source>
        <dbReference type="Pfam" id="PF02120"/>
    </source>
</evidence>
<dbReference type="Proteomes" id="UP000276178">
    <property type="component" value="Unassembled WGS sequence"/>
</dbReference>
<feature type="coiled-coil region" evidence="1">
    <location>
        <begin position="120"/>
        <end position="157"/>
    </location>
</feature>
<protein>
    <submittedName>
        <fullName evidence="5">Flagellar hook-length control protein FliK</fullName>
    </submittedName>
</protein>
<evidence type="ECO:0000256" key="2">
    <source>
        <dbReference type="SAM" id="MobiDB-lite"/>
    </source>
</evidence>
<reference evidence="4 7" key="2">
    <citation type="submission" date="2019-06" db="EMBL/GenBank/DDBJ databases">
        <title>Whole genome shotgun sequence of Brevibacillus agri NBRC 15538.</title>
        <authorList>
            <person name="Hosoyama A."/>
            <person name="Uohara A."/>
            <person name="Ohji S."/>
            <person name="Ichikawa N."/>
        </authorList>
    </citation>
    <scope>NUCLEOTIDE SEQUENCE [LARGE SCALE GENOMIC DNA]</scope>
    <source>
        <strain evidence="4 7">NBRC 15538</strain>
    </source>
</reference>
<keyword evidence="5" id="KW-0966">Cell projection</keyword>
<keyword evidence="5" id="KW-0282">Flagellum</keyword>
<sequence length="413" mass="44174">MNVANLTPPVGSAGSVTSVGAATGNGDAGMGQLFSLQMLQTFETMLDSKGAVASPAGLSEEDQKLLDELMALIAQLLAAGQQGNAELNEQVGEKAAAVEQLLGKVSGQGMELASQAGVDLKQLLSKLSQKEASADEMDKLAALLEALKNQKGNESKAKHGALPLRSETIPNLNASQQEAFKTISPLRMNLGLAAYKLEAGVSSQPIQPTLSGSLLNQEGNPEESLLTTANQISVVSQQAPQTQSVASFQQAVGQTHHVNANQLPQQLTQLFVSKLQLSGHNGVHEARLILNPQSLGQVDVTITSHNGVITAQFHAETQAGKDLLDNQLPQLRLALTQQGLQVDRLEVNQQQDTAFSFQQQREQAGQQRDNQQQQQQKQAEQEFALEALVDSSETSESLWNRLRESARGVDDLV</sequence>
<dbReference type="Pfam" id="PF02120">
    <property type="entry name" value="Flg_hook"/>
    <property type="match status" value="1"/>
</dbReference>
<keyword evidence="7" id="KW-1185">Reference proteome</keyword>
<keyword evidence="5" id="KW-0969">Cilium</keyword>
<dbReference type="AlphaFoldDB" id="A0A3M8BBK7"/>
<dbReference type="InterPro" id="IPR038610">
    <property type="entry name" value="FliK-like_C_sf"/>
</dbReference>
<name>A0A3M8BBK7_9BACL</name>
<evidence type="ECO:0000313" key="6">
    <source>
        <dbReference type="Proteomes" id="UP000276178"/>
    </source>
</evidence>
<evidence type="ECO:0000313" key="7">
    <source>
        <dbReference type="Proteomes" id="UP000317180"/>
    </source>
</evidence>